<evidence type="ECO:0000256" key="2">
    <source>
        <dbReference type="ARBA" id="ARBA00022692"/>
    </source>
</evidence>
<dbReference type="AlphaFoldDB" id="A0A1F7X8L9"/>
<reference evidence="6 7" key="1">
    <citation type="journal article" date="2016" name="Nat. Commun.">
        <title>Thousands of microbial genomes shed light on interconnected biogeochemical processes in an aquifer system.</title>
        <authorList>
            <person name="Anantharaman K."/>
            <person name="Brown C.T."/>
            <person name="Hug L.A."/>
            <person name="Sharon I."/>
            <person name="Castelle C.J."/>
            <person name="Probst A.J."/>
            <person name="Thomas B.C."/>
            <person name="Singh A."/>
            <person name="Wilkins M.J."/>
            <person name="Karaoz U."/>
            <person name="Brodie E.L."/>
            <person name="Williams K.H."/>
            <person name="Hubbard S.S."/>
            <person name="Banfield J.F."/>
        </authorList>
    </citation>
    <scope>NUCLEOTIDE SEQUENCE [LARGE SCALE GENOMIC DNA]</scope>
</reference>
<comment type="caution">
    <text evidence="6">The sequence shown here is derived from an EMBL/GenBank/DDBJ whole genome shotgun (WGS) entry which is preliminary data.</text>
</comment>
<sequence length="166" mass="19214">MKVFRAIKFTLKTIWKAAKPTFLVCLIAQVFIALSSIINTITFKEIIDSANNQETLLGLSIFGVIFFRLVYELVRKIVEGVSYYFWSLLDISQAIYMHRAYVDKISTLDISSFEHPTSVGLMKRAFDRLQFQLKLYLKSIIDLISSAIELSVTIVIFFLPLLFLRW</sequence>
<evidence type="ECO:0000313" key="6">
    <source>
        <dbReference type="EMBL" id="OGM11382.1"/>
    </source>
</evidence>
<evidence type="ECO:0000256" key="5">
    <source>
        <dbReference type="SAM" id="Phobius"/>
    </source>
</evidence>
<organism evidence="6 7">
    <name type="scientific">Candidatus Woesebacteria bacterium RBG_16_34_12</name>
    <dbReference type="NCBI Taxonomy" id="1802480"/>
    <lineage>
        <taxon>Bacteria</taxon>
        <taxon>Candidatus Woeseibacteriota</taxon>
    </lineage>
</organism>
<comment type="subcellular location">
    <subcellularLocation>
        <location evidence="1">Cell membrane</location>
        <topology evidence="1">Multi-pass membrane protein</topology>
    </subcellularLocation>
</comment>
<evidence type="ECO:0000313" key="7">
    <source>
        <dbReference type="Proteomes" id="UP000177053"/>
    </source>
</evidence>
<protein>
    <submittedName>
        <fullName evidence="6">Uncharacterized protein</fullName>
    </submittedName>
</protein>
<feature type="transmembrane region" description="Helical" evidence="5">
    <location>
        <begin position="143"/>
        <end position="164"/>
    </location>
</feature>
<gene>
    <name evidence="6" type="ORF">A2Z22_01200</name>
</gene>
<evidence type="ECO:0000256" key="1">
    <source>
        <dbReference type="ARBA" id="ARBA00004651"/>
    </source>
</evidence>
<dbReference type="GO" id="GO:0005524">
    <property type="term" value="F:ATP binding"/>
    <property type="evidence" value="ECO:0007669"/>
    <property type="project" value="InterPro"/>
</dbReference>
<feature type="transmembrane region" description="Helical" evidence="5">
    <location>
        <begin position="55"/>
        <end position="71"/>
    </location>
</feature>
<dbReference type="InterPro" id="IPR036640">
    <property type="entry name" value="ABC1_TM_sf"/>
</dbReference>
<accession>A0A1F7X8L9</accession>
<keyword evidence="3 5" id="KW-1133">Transmembrane helix</keyword>
<dbReference type="Proteomes" id="UP000177053">
    <property type="component" value="Unassembled WGS sequence"/>
</dbReference>
<evidence type="ECO:0000256" key="3">
    <source>
        <dbReference type="ARBA" id="ARBA00022989"/>
    </source>
</evidence>
<dbReference type="Gene3D" id="1.20.1560.10">
    <property type="entry name" value="ABC transporter type 1, transmembrane domain"/>
    <property type="match status" value="1"/>
</dbReference>
<dbReference type="EMBL" id="MGFS01000018">
    <property type="protein sequence ID" value="OGM11382.1"/>
    <property type="molecule type" value="Genomic_DNA"/>
</dbReference>
<name>A0A1F7X8L9_9BACT</name>
<feature type="transmembrane region" description="Helical" evidence="5">
    <location>
        <begin position="21"/>
        <end position="43"/>
    </location>
</feature>
<proteinExistence type="predicted"/>
<dbReference type="GO" id="GO:0005886">
    <property type="term" value="C:plasma membrane"/>
    <property type="evidence" value="ECO:0007669"/>
    <property type="project" value="UniProtKB-SubCell"/>
</dbReference>
<keyword evidence="4 5" id="KW-0472">Membrane</keyword>
<dbReference type="SUPFAM" id="SSF90123">
    <property type="entry name" value="ABC transporter transmembrane region"/>
    <property type="match status" value="1"/>
</dbReference>
<keyword evidence="2 5" id="KW-0812">Transmembrane</keyword>
<evidence type="ECO:0000256" key="4">
    <source>
        <dbReference type="ARBA" id="ARBA00023136"/>
    </source>
</evidence>